<dbReference type="EMBL" id="LSSL01000618">
    <property type="protein sequence ID" value="OLY84100.1"/>
    <property type="molecule type" value="Genomic_DNA"/>
</dbReference>
<dbReference type="AlphaFoldDB" id="A0A1R0H4K3"/>
<evidence type="ECO:0000313" key="3">
    <source>
        <dbReference type="Proteomes" id="UP000187455"/>
    </source>
</evidence>
<gene>
    <name evidence="2" type="ORF">AYI68_g1747</name>
</gene>
<proteinExistence type="predicted"/>
<dbReference type="Proteomes" id="UP000187455">
    <property type="component" value="Unassembled WGS sequence"/>
</dbReference>
<protein>
    <submittedName>
        <fullName evidence="2">Uncharacterized protein</fullName>
    </submittedName>
</protein>
<accession>A0A1R0H4K3</accession>
<organism evidence="2 3">
    <name type="scientific">Smittium mucronatum</name>
    <dbReference type="NCBI Taxonomy" id="133383"/>
    <lineage>
        <taxon>Eukaryota</taxon>
        <taxon>Fungi</taxon>
        <taxon>Fungi incertae sedis</taxon>
        <taxon>Zoopagomycota</taxon>
        <taxon>Kickxellomycotina</taxon>
        <taxon>Harpellomycetes</taxon>
        <taxon>Harpellales</taxon>
        <taxon>Legeriomycetaceae</taxon>
        <taxon>Smittium</taxon>
    </lineage>
</organism>
<name>A0A1R0H4K3_9FUNG</name>
<keyword evidence="3" id="KW-1185">Reference proteome</keyword>
<reference evidence="2 3" key="1">
    <citation type="journal article" date="2016" name="Mol. Biol. Evol.">
        <title>Genome-Wide Survey of Gut Fungi (Harpellales) Reveals the First Horizontally Transferred Ubiquitin Gene from a Mosquito Host.</title>
        <authorList>
            <person name="Wang Y."/>
            <person name="White M.M."/>
            <person name="Kvist S."/>
            <person name="Moncalvo J.M."/>
        </authorList>
    </citation>
    <scope>NUCLEOTIDE SEQUENCE [LARGE SCALE GENOMIC DNA]</scope>
    <source>
        <strain evidence="2 3">ALG-7-W6</strain>
    </source>
</reference>
<sequence length="87" mass="9904">MNKSTIKKFKKKLKIFEKISYPTPLRRSSSFVPTGHWFKGAGDLLILSSINRWATRIPSKVFAVPSPPPPQGLFRPATTELDRVKKH</sequence>
<feature type="region of interest" description="Disordered" evidence="1">
    <location>
        <begin position="68"/>
        <end position="87"/>
    </location>
</feature>
<evidence type="ECO:0000256" key="1">
    <source>
        <dbReference type="SAM" id="MobiDB-lite"/>
    </source>
</evidence>
<comment type="caution">
    <text evidence="2">The sequence shown here is derived from an EMBL/GenBank/DDBJ whole genome shotgun (WGS) entry which is preliminary data.</text>
</comment>
<evidence type="ECO:0000313" key="2">
    <source>
        <dbReference type="EMBL" id="OLY84100.1"/>
    </source>
</evidence>